<dbReference type="EMBL" id="NBYY01000009">
    <property type="protein sequence ID" value="PCS23603.1"/>
    <property type="molecule type" value="Genomic_DNA"/>
</dbReference>
<proteinExistence type="predicted"/>
<comment type="caution">
    <text evidence="1">The sequence shown here is derived from an EMBL/GenBank/DDBJ whole genome shotgun (WGS) entry which is preliminary data.</text>
</comment>
<keyword evidence="2" id="KW-1185">Reference proteome</keyword>
<organism evidence="1 2">
    <name type="scientific">Candidatus Enterovibrio escicola</name>
    <dbReference type="NCBI Taxonomy" id="1927127"/>
    <lineage>
        <taxon>Bacteria</taxon>
        <taxon>Pseudomonadati</taxon>
        <taxon>Pseudomonadota</taxon>
        <taxon>Gammaproteobacteria</taxon>
        <taxon>Vibrionales</taxon>
        <taxon>Vibrionaceae</taxon>
        <taxon>Enterovibrio</taxon>
    </lineage>
</organism>
<evidence type="ECO:0000313" key="2">
    <source>
        <dbReference type="Proteomes" id="UP000219020"/>
    </source>
</evidence>
<gene>
    <name evidence="1" type="ORF">BTN49_0572</name>
</gene>
<dbReference type="Proteomes" id="UP000219020">
    <property type="component" value="Unassembled WGS sequence"/>
</dbReference>
<reference evidence="2" key="1">
    <citation type="submission" date="2017-04" db="EMBL/GenBank/DDBJ databases">
        <title>Genome evolution of the luminous symbionts of deep sea anglerfish.</title>
        <authorList>
            <person name="Hendry T.A."/>
        </authorList>
    </citation>
    <scope>NUCLEOTIDE SEQUENCE [LARGE SCALE GENOMIC DNA]</scope>
</reference>
<protein>
    <submittedName>
        <fullName evidence="1">Uncharacterized protein</fullName>
    </submittedName>
</protein>
<evidence type="ECO:0000313" key="1">
    <source>
        <dbReference type="EMBL" id="PCS23603.1"/>
    </source>
</evidence>
<dbReference type="AlphaFoldDB" id="A0A2A5T639"/>
<accession>A0A2A5T639</accession>
<sequence length="45" mass="5248">MKVGLPRVCLEHRVPRKKEVHAMEFIMGTRKEEITPLALSSIIRF</sequence>
<name>A0A2A5T639_9GAMM</name>